<dbReference type="InterPro" id="IPR036514">
    <property type="entry name" value="SGNH_hydro_sf"/>
</dbReference>
<evidence type="ECO:0000313" key="2">
    <source>
        <dbReference type="Proteomes" id="UP000324222"/>
    </source>
</evidence>
<proteinExistence type="predicted"/>
<dbReference type="EMBL" id="VSRR010077522">
    <property type="protein sequence ID" value="MPC88347.1"/>
    <property type="molecule type" value="Genomic_DNA"/>
</dbReference>
<sequence>MFRVAIVGHSQIPVALPGLPDDIEVSLFRVPGARAQNFFTNSVFMSIFESKFDLIILWIGSNDIHSRCRVKEIVADIKAIVEQLEAVCTPRIKICLIEPRRPDPKRSLQTKRFISFGARPFAEGLARDGVHFNRQTREYIQSKLRNAIQDSYLYWPTQLWGHSDKKEEEEQ</sequence>
<gene>
    <name evidence="1" type="ORF">E2C01_083248</name>
</gene>
<name>A0A5B7J401_PORTR</name>
<keyword evidence="2" id="KW-1185">Reference proteome</keyword>
<dbReference type="SUPFAM" id="SSF52266">
    <property type="entry name" value="SGNH hydrolase"/>
    <property type="match status" value="1"/>
</dbReference>
<dbReference type="AlphaFoldDB" id="A0A5B7J401"/>
<dbReference type="Proteomes" id="UP000324222">
    <property type="component" value="Unassembled WGS sequence"/>
</dbReference>
<dbReference type="CDD" id="cd00229">
    <property type="entry name" value="SGNH_hydrolase"/>
    <property type="match status" value="1"/>
</dbReference>
<accession>A0A5B7J401</accession>
<dbReference type="Gene3D" id="3.40.50.1110">
    <property type="entry name" value="SGNH hydrolase"/>
    <property type="match status" value="1"/>
</dbReference>
<protein>
    <recommendedName>
        <fullName evidence="3">SGNH hydrolase-type esterase domain-containing protein</fullName>
    </recommendedName>
</protein>
<evidence type="ECO:0008006" key="3">
    <source>
        <dbReference type="Google" id="ProtNLM"/>
    </source>
</evidence>
<comment type="caution">
    <text evidence="1">The sequence shown here is derived from an EMBL/GenBank/DDBJ whole genome shotgun (WGS) entry which is preliminary data.</text>
</comment>
<reference evidence="1 2" key="1">
    <citation type="submission" date="2019-05" db="EMBL/GenBank/DDBJ databases">
        <title>Another draft genome of Portunus trituberculatus and its Hox gene families provides insights of decapod evolution.</title>
        <authorList>
            <person name="Jeong J.-H."/>
            <person name="Song I."/>
            <person name="Kim S."/>
            <person name="Choi T."/>
            <person name="Kim D."/>
            <person name="Ryu S."/>
            <person name="Kim W."/>
        </authorList>
    </citation>
    <scope>NUCLEOTIDE SEQUENCE [LARGE SCALE GENOMIC DNA]</scope>
    <source>
        <tissue evidence="1">Muscle</tissue>
    </source>
</reference>
<organism evidence="1 2">
    <name type="scientific">Portunus trituberculatus</name>
    <name type="common">Swimming crab</name>
    <name type="synonym">Neptunus trituberculatus</name>
    <dbReference type="NCBI Taxonomy" id="210409"/>
    <lineage>
        <taxon>Eukaryota</taxon>
        <taxon>Metazoa</taxon>
        <taxon>Ecdysozoa</taxon>
        <taxon>Arthropoda</taxon>
        <taxon>Crustacea</taxon>
        <taxon>Multicrustacea</taxon>
        <taxon>Malacostraca</taxon>
        <taxon>Eumalacostraca</taxon>
        <taxon>Eucarida</taxon>
        <taxon>Decapoda</taxon>
        <taxon>Pleocyemata</taxon>
        <taxon>Brachyura</taxon>
        <taxon>Eubrachyura</taxon>
        <taxon>Portunoidea</taxon>
        <taxon>Portunidae</taxon>
        <taxon>Portuninae</taxon>
        <taxon>Portunus</taxon>
    </lineage>
</organism>
<evidence type="ECO:0000313" key="1">
    <source>
        <dbReference type="EMBL" id="MPC88347.1"/>
    </source>
</evidence>